<keyword evidence="3 12" id="KW-0121">Carboxypeptidase</keyword>
<dbReference type="SUPFAM" id="SSF49464">
    <property type="entry name" value="Carboxypeptidase regulatory domain-like"/>
    <property type="match status" value="1"/>
</dbReference>
<evidence type="ECO:0000256" key="4">
    <source>
        <dbReference type="ARBA" id="ARBA00022670"/>
    </source>
</evidence>
<evidence type="ECO:0000256" key="7">
    <source>
        <dbReference type="ARBA" id="ARBA00022833"/>
    </source>
</evidence>
<evidence type="ECO:0000256" key="1">
    <source>
        <dbReference type="ARBA" id="ARBA00001947"/>
    </source>
</evidence>
<dbReference type="CDD" id="cd03858">
    <property type="entry name" value="M14_CP_N-E_like"/>
    <property type="match status" value="1"/>
</dbReference>
<dbReference type="InterPro" id="IPR008969">
    <property type="entry name" value="CarboxyPept-like_regulatory"/>
</dbReference>
<dbReference type="AlphaFoldDB" id="A0A2G8JXK2"/>
<organism evidence="12 13">
    <name type="scientific">Stichopus japonicus</name>
    <name type="common">Sea cucumber</name>
    <dbReference type="NCBI Taxonomy" id="307972"/>
    <lineage>
        <taxon>Eukaryota</taxon>
        <taxon>Metazoa</taxon>
        <taxon>Echinodermata</taxon>
        <taxon>Eleutherozoa</taxon>
        <taxon>Echinozoa</taxon>
        <taxon>Holothuroidea</taxon>
        <taxon>Aspidochirotacea</taxon>
        <taxon>Aspidochirotida</taxon>
        <taxon>Stichopodidae</taxon>
        <taxon>Apostichopus</taxon>
    </lineage>
</organism>
<dbReference type="InterPro" id="IPR000834">
    <property type="entry name" value="Peptidase_M14"/>
</dbReference>
<evidence type="ECO:0000259" key="11">
    <source>
        <dbReference type="PROSITE" id="PS52035"/>
    </source>
</evidence>
<dbReference type="GO" id="GO:0005615">
    <property type="term" value="C:extracellular space"/>
    <property type="evidence" value="ECO:0007669"/>
    <property type="project" value="TreeGrafter"/>
</dbReference>
<dbReference type="EMBL" id="MRZV01001116">
    <property type="protein sequence ID" value="PIK40487.1"/>
    <property type="molecule type" value="Genomic_DNA"/>
</dbReference>
<name>A0A2G8JXK2_STIJA</name>
<comment type="similarity">
    <text evidence="2 9">Belongs to the peptidase M14 family.</text>
</comment>
<dbReference type="SUPFAM" id="SSF53187">
    <property type="entry name" value="Zn-dependent exopeptidases"/>
    <property type="match status" value="1"/>
</dbReference>
<feature type="active site" description="Proton donor/acceptor" evidence="9">
    <location>
        <position position="304"/>
    </location>
</feature>
<dbReference type="GO" id="GO:0008270">
    <property type="term" value="F:zinc ion binding"/>
    <property type="evidence" value="ECO:0007669"/>
    <property type="project" value="InterPro"/>
</dbReference>
<dbReference type="Pfam" id="PF00246">
    <property type="entry name" value="Peptidase_M14"/>
    <property type="match status" value="1"/>
</dbReference>
<keyword evidence="5" id="KW-0479">Metal-binding</keyword>
<evidence type="ECO:0000256" key="9">
    <source>
        <dbReference type="PROSITE-ProRule" id="PRU01379"/>
    </source>
</evidence>
<keyword evidence="6" id="KW-0378">Hydrolase</keyword>
<dbReference type="PROSITE" id="PS52035">
    <property type="entry name" value="PEPTIDASE_M14"/>
    <property type="match status" value="1"/>
</dbReference>
<comment type="caution">
    <text evidence="12">The sequence shown here is derived from an EMBL/GenBank/DDBJ whole genome shotgun (WGS) entry which is preliminary data.</text>
</comment>
<dbReference type="OrthoDB" id="10249045at2759"/>
<dbReference type="PRINTS" id="PR00765">
    <property type="entry name" value="CRBOXYPTASEA"/>
</dbReference>
<dbReference type="Proteomes" id="UP000230750">
    <property type="component" value="Unassembled WGS sequence"/>
</dbReference>
<evidence type="ECO:0000256" key="3">
    <source>
        <dbReference type="ARBA" id="ARBA00022645"/>
    </source>
</evidence>
<evidence type="ECO:0000256" key="8">
    <source>
        <dbReference type="ARBA" id="ARBA00023180"/>
    </source>
</evidence>
<feature type="signal peptide" evidence="10">
    <location>
        <begin position="1"/>
        <end position="23"/>
    </location>
</feature>
<proteinExistence type="inferred from homology"/>
<dbReference type="InterPro" id="IPR057247">
    <property type="entry name" value="CARBOXYPEPT_ZN_2"/>
</dbReference>
<accession>A0A2G8JXK2</accession>
<dbReference type="PROSITE" id="PS00132">
    <property type="entry name" value="CARBOXYPEPT_ZN_1"/>
    <property type="match status" value="1"/>
</dbReference>
<protein>
    <submittedName>
        <fullName evidence="12">Putative carboxypeptidase D-like</fullName>
    </submittedName>
</protein>
<sequence length="441" mass="49564">MVGLPSFATCLLSLILLATGSSAVPSIQHVYHNYTELTAALTDLNEAYPDLTDLYEIGKSGEGRSLWVIAIAGDSPGEHKELRPEVKYVGNIHGNEVIGREVLLQYAEYLLASYNTNDDVKKFLDFTRVHILPSMNPDGFEKSIEGQCSGLLGRYNTNGIDLNRDFPDYFQPDDEERQVETTAIMDWLKTEQFVLSANLHGGTLVANYPYDNMDPEKLAEYTSVLNDPSPYSACDDDDIFRFLSLTYAHNHLTMRNITANKCESDNPEAGFFEGVTNGADWYAVKGGMQDYNYIQEGCFEVTMEIACCKYPLTEELPQFWEDNKMALFEYQRQVHRGVKGLVKDAVTGLPLGGASVKVDNRIVTHNTTDLGEYWYLLLPDRYEVEVDMDGYIRQTKTVTVRAGLYSAQTVNFYLEIPSGGFINVPPSISFLSFLVILHKLI</sequence>
<dbReference type="Gene3D" id="2.60.40.1120">
    <property type="entry name" value="Carboxypeptidase-like, regulatory domain"/>
    <property type="match status" value="1"/>
</dbReference>
<evidence type="ECO:0000256" key="10">
    <source>
        <dbReference type="SAM" id="SignalP"/>
    </source>
</evidence>
<dbReference type="GO" id="GO:0016485">
    <property type="term" value="P:protein processing"/>
    <property type="evidence" value="ECO:0007669"/>
    <property type="project" value="TreeGrafter"/>
</dbReference>
<dbReference type="CDD" id="cd11308">
    <property type="entry name" value="Peptidase_M14NE-CP-C_like"/>
    <property type="match status" value="1"/>
</dbReference>
<evidence type="ECO:0000313" key="13">
    <source>
        <dbReference type="Proteomes" id="UP000230750"/>
    </source>
</evidence>
<feature type="chain" id="PRO_5013762148" evidence="10">
    <location>
        <begin position="24"/>
        <end position="441"/>
    </location>
</feature>
<dbReference type="SMART" id="SM00631">
    <property type="entry name" value="Zn_pept"/>
    <property type="match status" value="1"/>
</dbReference>
<dbReference type="PANTHER" id="PTHR11532:SF84">
    <property type="entry name" value="CARBOXYPEPTIDASE M"/>
    <property type="match status" value="1"/>
</dbReference>
<feature type="domain" description="Peptidase M14" evidence="11">
    <location>
        <begin position="30"/>
        <end position="334"/>
    </location>
</feature>
<evidence type="ECO:0000256" key="6">
    <source>
        <dbReference type="ARBA" id="ARBA00022801"/>
    </source>
</evidence>
<evidence type="ECO:0000313" key="12">
    <source>
        <dbReference type="EMBL" id="PIK40487.1"/>
    </source>
</evidence>
<dbReference type="FunFam" id="3.40.630.10:FF:000020">
    <property type="entry name" value="Carboxypeptidase D"/>
    <property type="match status" value="1"/>
</dbReference>
<dbReference type="InterPro" id="IPR050753">
    <property type="entry name" value="Peptidase_M14_domain"/>
</dbReference>
<evidence type="ECO:0000256" key="5">
    <source>
        <dbReference type="ARBA" id="ARBA00022723"/>
    </source>
</evidence>
<keyword evidence="13" id="KW-1185">Reference proteome</keyword>
<keyword evidence="7" id="KW-0862">Zinc</keyword>
<keyword evidence="4" id="KW-0645">Protease</keyword>
<keyword evidence="10" id="KW-0732">Signal</keyword>
<comment type="cofactor">
    <cofactor evidence="1">
        <name>Zn(2+)</name>
        <dbReference type="ChEBI" id="CHEBI:29105"/>
    </cofactor>
</comment>
<keyword evidence="8" id="KW-0325">Glycoprotein</keyword>
<dbReference type="Gene3D" id="3.40.630.10">
    <property type="entry name" value="Zn peptidases"/>
    <property type="match status" value="1"/>
</dbReference>
<dbReference type="STRING" id="307972.A0A2G8JXK2"/>
<gene>
    <name evidence="12" type="ORF">BSL78_22667</name>
</gene>
<dbReference type="PROSITE" id="PS00133">
    <property type="entry name" value="CARBOXYPEPT_ZN_2"/>
    <property type="match status" value="1"/>
</dbReference>
<dbReference type="GO" id="GO:0006518">
    <property type="term" value="P:peptide metabolic process"/>
    <property type="evidence" value="ECO:0007669"/>
    <property type="project" value="TreeGrafter"/>
</dbReference>
<dbReference type="Pfam" id="PF13620">
    <property type="entry name" value="CarboxypepD_reg"/>
    <property type="match status" value="1"/>
</dbReference>
<dbReference type="PANTHER" id="PTHR11532">
    <property type="entry name" value="PROTEASE M14 CARBOXYPEPTIDASE"/>
    <property type="match status" value="1"/>
</dbReference>
<reference evidence="12 13" key="1">
    <citation type="journal article" date="2017" name="PLoS Biol.">
        <title>The sea cucumber genome provides insights into morphological evolution and visceral regeneration.</title>
        <authorList>
            <person name="Zhang X."/>
            <person name="Sun L."/>
            <person name="Yuan J."/>
            <person name="Sun Y."/>
            <person name="Gao Y."/>
            <person name="Zhang L."/>
            <person name="Li S."/>
            <person name="Dai H."/>
            <person name="Hamel J.F."/>
            <person name="Liu C."/>
            <person name="Yu Y."/>
            <person name="Liu S."/>
            <person name="Lin W."/>
            <person name="Guo K."/>
            <person name="Jin S."/>
            <person name="Xu P."/>
            <person name="Storey K.B."/>
            <person name="Huan P."/>
            <person name="Zhang T."/>
            <person name="Zhou Y."/>
            <person name="Zhang J."/>
            <person name="Lin C."/>
            <person name="Li X."/>
            <person name="Xing L."/>
            <person name="Huo D."/>
            <person name="Sun M."/>
            <person name="Wang L."/>
            <person name="Mercier A."/>
            <person name="Li F."/>
            <person name="Yang H."/>
            <person name="Xiang J."/>
        </authorList>
    </citation>
    <scope>NUCLEOTIDE SEQUENCE [LARGE SCALE GENOMIC DNA]</scope>
    <source>
        <strain evidence="12">Shaxun</strain>
        <tissue evidence="12">Muscle</tissue>
    </source>
</reference>
<dbReference type="InterPro" id="IPR057246">
    <property type="entry name" value="CARBOXYPEPT_ZN_1"/>
</dbReference>
<evidence type="ECO:0000256" key="2">
    <source>
        <dbReference type="ARBA" id="ARBA00005988"/>
    </source>
</evidence>
<dbReference type="GO" id="GO:0004181">
    <property type="term" value="F:metallocarboxypeptidase activity"/>
    <property type="evidence" value="ECO:0007669"/>
    <property type="project" value="InterPro"/>
</dbReference>